<gene>
    <name evidence="3" type="ORF">M404DRAFT_33665</name>
</gene>
<dbReference type="SUPFAM" id="SSF56112">
    <property type="entry name" value="Protein kinase-like (PK-like)"/>
    <property type="match status" value="1"/>
</dbReference>
<dbReference type="EMBL" id="KN832055">
    <property type="protein sequence ID" value="KIN96006.1"/>
    <property type="molecule type" value="Genomic_DNA"/>
</dbReference>
<evidence type="ECO:0000256" key="1">
    <source>
        <dbReference type="SAM" id="MobiDB-lite"/>
    </source>
</evidence>
<evidence type="ECO:0000313" key="4">
    <source>
        <dbReference type="Proteomes" id="UP000054217"/>
    </source>
</evidence>
<name>A0A0C3JEF6_PISTI</name>
<reference evidence="4" key="2">
    <citation type="submission" date="2015-01" db="EMBL/GenBank/DDBJ databases">
        <title>Evolutionary Origins and Diversification of the Mycorrhizal Mutualists.</title>
        <authorList>
            <consortium name="DOE Joint Genome Institute"/>
            <consortium name="Mycorrhizal Genomics Consortium"/>
            <person name="Kohler A."/>
            <person name="Kuo A."/>
            <person name="Nagy L.G."/>
            <person name="Floudas D."/>
            <person name="Copeland A."/>
            <person name="Barry K.W."/>
            <person name="Cichocki N."/>
            <person name="Veneault-Fourrey C."/>
            <person name="LaButti K."/>
            <person name="Lindquist E.A."/>
            <person name="Lipzen A."/>
            <person name="Lundell T."/>
            <person name="Morin E."/>
            <person name="Murat C."/>
            <person name="Riley R."/>
            <person name="Ohm R."/>
            <person name="Sun H."/>
            <person name="Tunlid A."/>
            <person name="Henrissat B."/>
            <person name="Grigoriev I.V."/>
            <person name="Hibbett D.S."/>
            <person name="Martin F."/>
        </authorList>
    </citation>
    <scope>NUCLEOTIDE SEQUENCE [LARGE SCALE GENOMIC DNA]</scope>
    <source>
        <strain evidence="4">Marx 270</strain>
    </source>
</reference>
<feature type="region of interest" description="Disordered" evidence="1">
    <location>
        <begin position="159"/>
        <end position="214"/>
    </location>
</feature>
<dbReference type="Proteomes" id="UP000054217">
    <property type="component" value="Unassembled WGS sequence"/>
</dbReference>
<dbReference type="AlphaFoldDB" id="A0A0C3JEF6"/>
<evidence type="ECO:0000313" key="3">
    <source>
        <dbReference type="EMBL" id="KIN96006.1"/>
    </source>
</evidence>
<sequence>MIDGTASLLRGSDLPADCTSYALSVDGILKAKPTWSSERFTPSFPRVPGATMHSKIHHRIHFRLVFKEVCTPIYELQHLGTVFKTLQDVYKALQFLHSAGWVHRDVSTGNALRAGKVGKLADLEYAKRMDSEATHDVPTGTLDFMACEVEAQTYLFELHDKEDQDDEEDEDAEDAEEDEEDEDSEEDEDDEDSKEGEDDEDDKDGEEDENDQHVLPFKFNPLHDMESLWWISIWILYHHVDKAGKQLSEAQKQWFDELFPGRLNARFCAFSGRVNSEVLPTSFRPAARIVTLTMRQELRVAYVASEKSIPPAYIDALATLQLVFTRSLARAAACSKHVKLYTPSAKRSYQEDPTVETRDSKHPKLE</sequence>
<dbReference type="InterPro" id="IPR040976">
    <property type="entry name" value="Pkinase_fungal"/>
</dbReference>
<proteinExistence type="predicted"/>
<dbReference type="InParanoid" id="A0A0C3JEF6"/>
<dbReference type="Gene3D" id="1.10.510.10">
    <property type="entry name" value="Transferase(Phosphotransferase) domain 1"/>
    <property type="match status" value="1"/>
</dbReference>
<keyword evidence="4" id="KW-1185">Reference proteome</keyword>
<organism evidence="3 4">
    <name type="scientific">Pisolithus tinctorius Marx 270</name>
    <dbReference type="NCBI Taxonomy" id="870435"/>
    <lineage>
        <taxon>Eukaryota</taxon>
        <taxon>Fungi</taxon>
        <taxon>Dikarya</taxon>
        <taxon>Basidiomycota</taxon>
        <taxon>Agaricomycotina</taxon>
        <taxon>Agaricomycetes</taxon>
        <taxon>Agaricomycetidae</taxon>
        <taxon>Boletales</taxon>
        <taxon>Sclerodermatineae</taxon>
        <taxon>Pisolithaceae</taxon>
        <taxon>Pisolithus</taxon>
    </lineage>
</organism>
<feature type="compositionally biased region" description="Acidic residues" evidence="1">
    <location>
        <begin position="163"/>
        <end position="210"/>
    </location>
</feature>
<dbReference type="HOGENOM" id="CLU_847634_0_0_1"/>
<dbReference type="InterPro" id="IPR011009">
    <property type="entry name" value="Kinase-like_dom_sf"/>
</dbReference>
<reference evidence="3 4" key="1">
    <citation type="submission" date="2014-04" db="EMBL/GenBank/DDBJ databases">
        <authorList>
            <consortium name="DOE Joint Genome Institute"/>
            <person name="Kuo A."/>
            <person name="Kohler A."/>
            <person name="Costa M.D."/>
            <person name="Nagy L.G."/>
            <person name="Floudas D."/>
            <person name="Copeland A."/>
            <person name="Barry K.W."/>
            <person name="Cichocki N."/>
            <person name="Veneault-Fourrey C."/>
            <person name="LaButti K."/>
            <person name="Lindquist E.A."/>
            <person name="Lipzen A."/>
            <person name="Lundell T."/>
            <person name="Morin E."/>
            <person name="Murat C."/>
            <person name="Sun H."/>
            <person name="Tunlid A."/>
            <person name="Henrissat B."/>
            <person name="Grigoriev I.V."/>
            <person name="Hibbett D.S."/>
            <person name="Martin F."/>
            <person name="Nordberg H.P."/>
            <person name="Cantor M.N."/>
            <person name="Hua S.X."/>
        </authorList>
    </citation>
    <scope>NUCLEOTIDE SEQUENCE [LARGE SCALE GENOMIC DNA]</scope>
    <source>
        <strain evidence="3 4">Marx 270</strain>
    </source>
</reference>
<feature type="domain" description="Fungal-type protein kinase" evidence="2">
    <location>
        <begin position="53"/>
        <end position="235"/>
    </location>
</feature>
<dbReference type="Pfam" id="PF17667">
    <property type="entry name" value="Pkinase_fungal"/>
    <property type="match status" value="1"/>
</dbReference>
<dbReference type="OrthoDB" id="3271139at2759"/>
<evidence type="ECO:0000259" key="2">
    <source>
        <dbReference type="Pfam" id="PF17667"/>
    </source>
</evidence>
<protein>
    <recommendedName>
        <fullName evidence="2">Fungal-type protein kinase domain-containing protein</fullName>
    </recommendedName>
</protein>
<accession>A0A0C3JEF6</accession>